<reference evidence="2 3" key="1">
    <citation type="submission" date="2018-02" db="EMBL/GenBank/DDBJ databases">
        <authorList>
            <person name="Cohen D.B."/>
            <person name="Kent A.D."/>
        </authorList>
    </citation>
    <scope>NUCLEOTIDE SEQUENCE [LARGE SCALE GENOMIC DNA]</scope>
    <source>
        <strain evidence="2">1</strain>
    </source>
</reference>
<feature type="compositionally biased region" description="Basic and acidic residues" evidence="1">
    <location>
        <begin position="35"/>
        <end position="57"/>
    </location>
</feature>
<keyword evidence="3" id="KW-1185">Reference proteome</keyword>
<proteinExistence type="predicted"/>
<dbReference type="EMBL" id="LT985188">
    <property type="protein sequence ID" value="SPD85153.1"/>
    <property type="molecule type" value="Genomic_DNA"/>
</dbReference>
<organism evidence="2 3">
    <name type="scientific">Micropruina glycogenica</name>
    <dbReference type="NCBI Taxonomy" id="75385"/>
    <lineage>
        <taxon>Bacteria</taxon>
        <taxon>Bacillati</taxon>
        <taxon>Actinomycetota</taxon>
        <taxon>Actinomycetes</taxon>
        <taxon>Propionibacteriales</taxon>
        <taxon>Nocardioidaceae</taxon>
        <taxon>Micropruina</taxon>
    </lineage>
</organism>
<evidence type="ECO:0000313" key="3">
    <source>
        <dbReference type="Proteomes" id="UP000238164"/>
    </source>
</evidence>
<dbReference type="KEGG" id="mgg:MPLG2_0117"/>
<protein>
    <submittedName>
        <fullName evidence="2">Uncharacterized protein</fullName>
    </submittedName>
</protein>
<accession>A0A2N9JBL3</accession>
<sequence length="57" mass="6658">MRSRVAPGTTVGFRHSRGRRTLIRTVRWNEVPGQARDDGRSRSFRRTTDSQPHRPLE</sequence>
<dbReference type="AlphaFoldDB" id="A0A2N9JBL3"/>
<evidence type="ECO:0000313" key="2">
    <source>
        <dbReference type="EMBL" id="SPD85153.1"/>
    </source>
</evidence>
<dbReference type="Proteomes" id="UP000238164">
    <property type="component" value="Chromosome 1"/>
</dbReference>
<name>A0A2N9JBL3_9ACTN</name>
<feature type="region of interest" description="Disordered" evidence="1">
    <location>
        <begin position="24"/>
        <end position="57"/>
    </location>
</feature>
<gene>
    <name evidence="2" type="ORF">MPLG2_0117</name>
</gene>
<evidence type="ECO:0000256" key="1">
    <source>
        <dbReference type="SAM" id="MobiDB-lite"/>
    </source>
</evidence>